<gene>
    <name evidence="5" type="ORF">FVE85_5369</name>
</gene>
<dbReference type="Proteomes" id="UP000324585">
    <property type="component" value="Unassembled WGS sequence"/>
</dbReference>
<evidence type="ECO:0000256" key="2">
    <source>
        <dbReference type="ARBA" id="ARBA00022540"/>
    </source>
</evidence>
<dbReference type="AlphaFoldDB" id="A0A5J4Z4C3"/>
<reference evidence="6" key="1">
    <citation type="journal article" date="2019" name="Nat. Commun.">
        <title>Expansion of phycobilisome linker gene families in mesophilic red algae.</title>
        <authorList>
            <person name="Lee J."/>
            <person name="Kim D."/>
            <person name="Bhattacharya D."/>
            <person name="Yoon H.S."/>
        </authorList>
    </citation>
    <scope>NUCLEOTIDE SEQUENCE [LARGE SCALE GENOMIC DNA]</scope>
    <source>
        <strain evidence="6">CCMP 1328</strain>
    </source>
</reference>
<comment type="similarity">
    <text evidence="4">Belongs to the eIF-3 subunit L family.</text>
</comment>
<keyword evidence="3 4" id="KW-0648">Protein biosynthesis</keyword>
<evidence type="ECO:0000313" key="6">
    <source>
        <dbReference type="Proteomes" id="UP000324585"/>
    </source>
</evidence>
<dbReference type="GO" id="GO:0003743">
    <property type="term" value="F:translation initiation factor activity"/>
    <property type="evidence" value="ECO:0007669"/>
    <property type="project" value="UniProtKB-UniRule"/>
</dbReference>
<dbReference type="OrthoDB" id="15082at2759"/>
<dbReference type="Pfam" id="PF10255">
    <property type="entry name" value="Paf67"/>
    <property type="match status" value="1"/>
</dbReference>
<dbReference type="GO" id="GO:0005852">
    <property type="term" value="C:eukaryotic translation initiation factor 3 complex"/>
    <property type="evidence" value="ECO:0007669"/>
    <property type="project" value="UniProtKB-UniRule"/>
</dbReference>
<comment type="subunit">
    <text evidence="4">Component of the eukaryotic translation initiation factor 3 (eIF-3) complex.</text>
</comment>
<dbReference type="OMA" id="AGWFIRN"/>
<dbReference type="HAMAP" id="MF_03011">
    <property type="entry name" value="eIF3l"/>
    <property type="match status" value="1"/>
</dbReference>
<evidence type="ECO:0000313" key="5">
    <source>
        <dbReference type="EMBL" id="KAA8497784.1"/>
    </source>
</evidence>
<dbReference type="GO" id="GO:0033290">
    <property type="term" value="C:eukaryotic 48S preinitiation complex"/>
    <property type="evidence" value="ECO:0007669"/>
    <property type="project" value="UniProtKB-UniRule"/>
</dbReference>
<dbReference type="GO" id="GO:0016282">
    <property type="term" value="C:eukaryotic 43S preinitiation complex"/>
    <property type="evidence" value="ECO:0007669"/>
    <property type="project" value="UniProtKB-UniRule"/>
</dbReference>
<protein>
    <recommendedName>
        <fullName evidence="4">Eukaryotic translation initiation factor 3 subunit L</fullName>
        <shortName evidence="4">eIF3l</shortName>
    </recommendedName>
</protein>
<dbReference type="EMBL" id="VRMN01000001">
    <property type="protein sequence ID" value="KAA8497784.1"/>
    <property type="molecule type" value="Genomic_DNA"/>
</dbReference>
<evidence type="ECO:0000256" key="4">
    <source>
        <dbReference type="HAMAP-Rule" id="MF_03011"/>
    </source>
</evidence>
<organism evidence="5 6">
    <name type="scientific">Porphyridium purpureum</name>
    <name type="common">Red alga</name>
    <name type="synonym">Porphyridium cruentum</name>
    <dbReference type="NCBI Taxonomy" id="35688"/>
    <lineage>
        <taxon>Eukaryota</taxon>
        <taxon>Rhodophyta</taxon>
        <taxon>Bangiophyceae</taxon>
        <taxon>Porphyridiales</taxon>
        <taxon>Porphyridiaceae</taxon>
        <taxon>Porphyridium</taxon>
    </lineage>
</organism>
<sequence>MDSMNWRSRAEPVGVPAVDDSAAIERNPELGNVPDAVRQFIVFFRAKFREGNTQEIHTLYENTFNKLSKKYYPDSEWPPAEVIAPLVENDEPFLLLYKELYFRHVHGTPLVSLAHRLDAWQNYGDLFDFFLTGGMRQFDLPPSWLWDLTDEFIYQFEAWCQYRSKPKNKTEEEIQYLEENDYIWNVNGVLGYLHNLVHHSNIISWLLNGNAPAGSSDPRDNNFDVSSLPVYRYIGYFSIIGLLRLHCLLQDYRLALLVLQPLDFDITTPLYTHVSACNVSLFYYMGFAYMMLRRYDDAIRVFSSTLMHIGRIKQYHTRSYQFEQINKRNDQMVALLSICFAFSPQHTEESKFGILREKYSDKLNRMLGGDESVFEELFTYASPKFVSPAPPDYQLQLIASAESSASIGPDPAKLQLAIFMREVKQQALLPHIRSYLRLYRSINVPKLASFMDVDDATCRANLLSLKHKSWELVGNAFEPPVAGTFQSRSGVHFHINSDNVVQIQDSEVEIKYGHYFIEQMEHLDAVVATQRLKLLASASKKAVHE</sequence>
<keyword evidence="6" id="KW-1185">Reference proteome</keyword>
<name>A0A5J4Z4C3_PORPP</name>
<dbReference type="PANTHER" id="PTHR13242:SF0">
    <property type="entry name" value="EUKARYOTIC TRANSLATION INITIATION FACTOR 3 SUBUNIT L"/>
    <property type="match status" value="1"/>
</dbReference>
<dbReference type="InterPro" id="IPR019382">
    <property type="entry name" value="eIF3l"/>
</dbReference>
<comment type="caution">
    <text evidence="5">The sequence shown here is derived from an EMBL/GenBank/DDBJ whole genome shotgun (WGS) entry which is preliminary data.</text>
</comment>
<proteinExistence type="inferred from homology"/>
<keyword evidence="2 4" id="KW-0396">Initiation factor</keyword>
<comment type="function">
    <text evidence="4">Component of the eukaryotic translation initiation factor 3 (eIF-3) complex, which is involved in protein synthesis of a specialized repertoire of mRNAs and, together with other initiation factors, stimulates binding of mRNA and methionyl-tRNAi to the 40S ribosome. The eIF-3 complex specifically targets and initiates translation of a subset of mRNAs involved in cell proliferation.</text>
</comment>
<accession>A0A5J4Z4C3</accession>
<dbReference type="PANTHER" id="PTHR13242">
    <property type="entry name" value="EUKARYOTIC TRANSLATION INITIATION FACTOR 3"/>
    <property type="match status" value="1"/>
</dbReference>
<dbReference type="GO" id="GO:0001732">
    <property type="term" value="P:formation of cytoplasmic translation initiation complex"/>
    <property type="evidence" value="ECO:0007669"/>
    <property type="project" value="UniProtKB-UniRule"/>
</dbReference>
<evidence type="ECO:0000256" key="1">
    <source>
        <dbReference type="ARBA" id="ARBA00022490"/>
    </source>
</evidence>
<comment type="subcellular location">
    <subcellularLocation>
        <location evidence="4">Cytoplasm</location>
    </subcellularLocation>
</comment>
<evidence type="ECO:0000256" key="3">
    <source>
        <dbReference type="ARBA" id="ARBA00022917"/>
    </source>
</evidence>
<keyword evidence="1 4" id="KW-0963">Cytoplasm</keyword>